<proteinExistence type="predicted"/>
<evidence type="ECO:0000256" key="3">
    <source>
        <dbReference type="SAM" id="MobiDB-lite"/>
    </source>
</evidence>
<evidence type="ECO:0000313" key="6">
    <source>
        <dbReference type="RefSeq" id="XP_030388516.1"/>
    </source>
</evidence>
<dbReference type="Pfam" id="PF00076">
    <property type="entry name" value="RRM_1"/>
    <property type="match status" value="1"/>
</dbReference>
<organism evidence="5 6">
    <name type="scientific">Drosophila lebanonensis</name>
    <name type="common">Fruit fly</name>
    <name type="synonym">Scaptodrosophila lebanonensis</name>
    <dbReference type="NCBI Taxonomy" id="7225"/>
    <lineage>
        <taxon>Eukaryota</taxon>
        <taxon>Metazoa</taxon>
        <taxon>Ecdysozoa</taxon>
        <taxon>Arthropoda</taxon>
        <taxon>Hexapoda</taxon>
        <taxon>Insecta</taxon>
        <taxon>Pterygota</taxon>
        <taxon>Neoptera</taxon>
        <taxon>Endopterygota</taxon>
        <taxon>Diptera</taxon>
        <taxon>Brachycera</taxon>
        <taxon>Muscomorpha</taxon>
        <taxon>Ephydroidea</taxon>
        <taxon>Drosophilidae</taxon>
        <taxon>Scaptodrosophila</taxon>
    </lineage>
</organism>
<dbReference type="InterPro" id="IPR012677">
    <property type="entry name" value="Nucleotide-bd_a/b_plait_sf"/>
</dbReference>
<evidence type="ECO:0000313" key="5">
    <source>
        <dbReference type="Proteomes" id="UP000504634"/>
    </source>
</evidence>
<dbReference type="GeneID" id="115634761"/>
<sequence>MSDLDCYNSRRNNRRSSSQNHRRSRSFSESPERRHMSRDHQRSRQARERPQASRCIGVFGLNTNTTQHKVRELFSKFGPIERIQMVIDAHTHRSRGFCFIYFLNLSDARAAKDACSGMDVDDRRIRVDYSITHRPHTPTPGVYMGRPSRYTNRSRDRYGFSNSDSSRSRRRGRDSSTSPYDNYRRHCNGERDHRYRQHRHKSSSRNRYDRSRSRSEESRSRSRRRESRY</sequence>
<accession>A0A6J2UJD5</accession>
<dbReference type="PANTHER" id="PTHR48034">
    <property type="entry name" value="TRANSFORMER-2 SEX-DETERMINING PROTEIN-RELATED"/>
    <property type="match status" value="1"/>
</dbReference>
<dbReference type="SMART" id="SM00360">
    <property type="entry name" value="RRM"/>
    <property type="match status" value="1"/>
</dbReference>
<keyword evidence="1 2" id="KW-0694">RNA-binding</keyword>
<feature type="compositionally biased region" description="Basic and acidic residues" evidence="3">
    <location>
        <begin position="30"/>
        <end position="51"/>
    </location>
</feature>
<evidence type="ECO:0000256" key="1">
    <source>
        <dbReference type="ARBA" id="ARBA00022884"/>
    </source>
</evidence>
<dbReference type="Proteomes" id="UP000504634">
    <property type="component" value="Unplaced"/>
</dbReference>
<dbReference type="PROSITE" id="PS50102">
    <property type="entry name" value="RRM"/>
    <property type="match status" value="1"/>
</dbReference>
<dbReference type="InterPro" id="IPR000504">
    <property type="entry name" value="RRM_dom"/>
</dbReference>
<protein>
    <submittedName>
        <fullName evidence="6">Transformer-2 sex-determining protein isoform X3</fullName>
    </submittedName>
</protein>
<dbReference type="SUPFAM" id="SSF54928">
    <property type="entry name" value="RNA-binding domain, RBD"/>
    <property type="match status" value="1"/>
</dbReference>
<feature type="region of interest" description="Disordered" evidence="3">
    <location>
        <begin position="1"/>
        <end position="52"/>
    </location>
</feature>
<dbReference type="CDD" id="cd12363">
    <property type="entry name" value="RRM_TRA2"/>
    <property type="match status" value="1"/>
</dbReference>
<keyword evidence="5" id="KW-1185">Reference proteome</keyword>
<gene>
    <name evidence="6" type="primary">LOC115634761</name>
</gene>
<dbReference type="Gene3D" id="3.30.70.330">
    <property type="match status" value="1"/>
</dbReference>
<feature type="region of interest" description="Disordered" evidence="3">
    <location>
        <begin position="131"/>
        <end position="229"/>
    </location>
</feature>
<dbReference type="RefSeq" id="XP_030388516.1">
    <property type="nucleotide sequence ID" value="XM_030532656.1"/>
</dbReference>
<dbReference type="GO" id="GO:0003723">
    <property type="term" value="F:RNA binding"/>
    <property type="evidence" value="ECO:0007669"/>
    <property type="project" value="UniProtKB-UniRule"/>
</dbReference>
<dbReference type="AlphaFoldDB" id="A0A6J2UJD5"/>
<feature type="compositionally biased region" description="Basic residues" evidence="3">
    <location>
        <begin position="194"/>
        <end position="204"/>
    </location>
</feature>
<dbReference type="InterPro" id="IPR050441">
    <property type="entry name" value="RBM"/>
</dbReference>
<feature type="domain" description="RRM" evidence="4">
    <location>
        <begin position="54"/>
        <end position="132"/>
    </location>
</feature>
<feature type="compositionally biased region" description="Basic and acidic residues" evidence="3">
    <location>
        <begin position="206"/>
        <end position="220"/>
    </location>
</feature>
<evidence type="ECO:0000256" key="2">
    <source>
        <dbReference type="PROSITE-ProRule" id="PRU00176"/>
    </source>
</evidence>
<dbReference type="InterPro" id="IPR035979">
    <property type="entry name" value="RBD_domain_sf"/>
</dbReference>
<name>A0A6J2UJD5_DROLE</name>
<evidence type="ECO:0000259" key="4">
    <source>
        <dbReference type="PROSITE" id="PS50102"/>
    </source>
</evidence>
<feature type="compositionally biased region" description="Basic and acidic residues" evidence="3">
    <location>
        <begin position="182"/>
        <end position="193"/>
    </location>
</feature>
<reference evidence="6" key="1">
    <citation type="submission" date="2025-08" db="UniProtKB">
        <authorList>
            <consortium name="RefSeq"/>
        </authorList>
    </citation>
    <scope>IDENTIFICATION</scope>
    <source>
        <strain evidence="6">11010-0011.00</strain>
        <tissue evidence="6">Whole body</tissue>
    </source>
</reference>